<evidence type="ECO:0000313" key="2">
    <source>
        <dbReference type="Proteomes" id="UP001177023"/>
    </source>
</evidence>
<evidence type="ECO:0000313" key="1">
    <source>
        <dbReference type="EMBL" id="CAJ0576778.1"/>
    </source>
</evidence>
<dbReference type="Proteomes" id="UP001177023">
    <property type="component" value="Unassembled WGS sequence"/>
</dbReference>
<protein>
    <submittedName>
        <fullName evidence="1">Uncharacterized protein</fullName>
    </submittedName>
</protein>
<dbReference type="EMBL" id="CATQJA010002647">
    <property type="protein sequence ID" value="CAJ0576778.1"/>
    <property type="molecule type" value="Genomic_DNA"/>
</dbReference>
<proteinExistence type="predicted"/>
<reference evidence="1" key="1">
    <citation type="submission" date="2023-06" db="EMBL/GenBank/DDBJ databases">
        <authorList>
            <person name="Delattre M."/>
        </authorList>
    </citation>
    <scope>NUCLEOTIDE SEQUENCE</scope>
    <source>
        <strain evidence="1">AF72</strain>
    </source>
</reference>
<accession>A0AA36CWR8</accession>
<feature type="non-terminal residue" evidence="1">
    <location>
        <position position="247"/>
    </location>
</feature>
<comment type="caution">
    <text evidence="1">The sequence shown here is derived from an EMBL/GenBank/DDBJ whole genome shotgun (WGS) entry which is preliminary data.</text>
</comment>
<dbReference type="AlphaFoldDB" id="A0AA36CWR8"/>
<gene>
    <name evidence="1" type="ORF">MSPICULIGERA_LOCUS15065</name>
</gene>
<name>A0AA36CWR8_9BILA</name>
<keyword evidence="2" id="KW-1185">Reference proteome</keyword>
<organism evidence="1 2">
    <name type="scientific">Mesorhabditis spiculigera</name>
    <dbReference type="NCBI Taxonomy" id="96644"/>
    <lineage>
        <taxon>Eukaryota</taxon>
        <taxon>Metazoa</taxon>
        <taxon>Ecdysozoa</taxon>
        <taxon>Nematoda</taxon>
        <taxon>Chromadorea</taxon>
        <taxon>Rhabditida</taxon>
        <taxon>Rhabditina</taxon>
        <taxon>Rhabditomorpha</taxon>
        <taxon>Rhabditoidea</taxon>
        <taxon>Rhabditidae</taxon>
        <taxon>Mesorhabditinae</taxon>
        <taxon>Mesorhabditis</taxon>
    </lineage>
</organism>
<sequence length="247" mass="28566">MMLIVEDQFSKETVDEFLSYLTKEDLAKIKYKIHLTCMPGEDEMGRKIWIRDSGRLSAWKDHFKPVEREAEPVKNFLPKKLAAAGEITKYYEANMDRLEDLRTLEGQKRFGAESKQTNCAFIFHCTNAVDAAIAPNLAEMFLVLAKAINSGRLESELTLSLSFTRFPREQDSRVKLMTETTVTGDLLRQVGEILVENGVELDVFHVKVVSEISVVMRRYFDKWFGYQPFQPFLEGMLHEYEELANEF</sequence>